<protein>
    <submittedName>
        <fullName evidence="1">Uncharacterized protein</fullName>
    </submittedName>
</protein>
<gene>
    <name evidence="1" type="ORF">COT91_02305</name>
</gene>
<evidence type="ECO:0000313" key="2">
    <source>
        <dbReference type="Proteomes" id="UP000230557"/>
    </source>
</evidence>
<name>A0A2H0VDT7_9BACT</name>
<proteinExistence type="predicted"/>
<accession>A0A2H0VDT7</accession>
<dbReference type="AlphaFoldDB" id="A0A2H0VDT7"/>
<reference evidence="2" key="1">
    <citation type="submission" date="2017-09" db="EMBL/GenBank/DDBJ databases">
        <title>Depth-based differentiation of microbial function through sediment-hosted aquifers and enrichment of novel symbionts in the deep terrestrial subsurface.</title>
        <authorList>
            <person name="Probst A.J."/>
            <person name="Ladd B."/>
            <person name="Jarett J.K."/>
            <person name="Geller-Mcgrath D.E."/>
            <person name="Sieber C.M.K."/>
            <person name="Emerson J.B."/>
            <person name="Anantharaman K."/>
            <person name="Thomas B.C."/>
            <person name="Malmstrom R."/>
            <person name="Stieglmeier M."/>
            <person name="Klingl A."/>
            <person name="Woyke T."/>
            <person name="Ryan C.M."/>
            <person name="Banfield J.F."/>
        </authorList>
    </citation>
    <scope>NUCLEOTIDE SEQUENCE [LARGE SCALE GENOMIC DNA]</scope>
</reference>
<comment type="caution">
    <text evidence="1">The sequence shown here is derived from an EMBL/GenBank/DDBJ whole genome shotgun (WGS) entry which is preliminary data.</text>
</comment>
<organism evidence="1 2">
    <name type="scientific">Candidatus Doudnabacteria bacterium CG10_big_fil_rev_8_21_14_0_10_41_10</name>
    <dbReference type="NCBI Taxonomy" id="1974551"/>
    <lineage>
        <taxon>Bacteria</taxon>
        <taxon>Candidatus Doudnaibacteriota</taxon>
    </lineage>
</organism>
<evidence type="ECO:0000313" key="1">
    <source>
        <dbReference type="EMBL" id="PIR97267.1"/>
    </source>
</evidence>
<dbReference type="EMBL" id="PFAJ01000032">
    <property type="protein sequence ID" value="PIR97267.1"/>
    <property type="molecule type" value="Genomic_DNA"/>
</dbReference>
<dbReference type="InterPro" id="IPR027417">
    <property type="entry name" value="P-loop_NTPase"/>
</dbReference>
<dbReference type="Gene3D" id="3.40.50.300">
    <property type="entry name" value="P-loop containing nucleotide triphosphate hydrolases"/>
    <property type="match status" value="1"/>
</dbReference>
<sequence>MVREHDYYRDFKKLEQLMGDNKKVAVFGNSSNQNDFTAIFDNFFLLQCNAETLKKRLNTRTNNEFGKEKM</sequence>
<dbReference type="Proteomes" id="UP000230557">
    <property type="component" value="Unassembled WGS sequence"/>
</dbReference>